<gene>
    <name evidence="27" type="primary">LOC104609412</name>
</gene>
<dbReference type="FunFam" id="3.80.10.10:FF:000095">
    <property type="entry name" value="LRR receptor-like serine/threonine-protein kinase GSO1"/>
    <property type="match status" value="1"/>
</dbReference>
<evidence type="ECO:0000313" key="27">
    <source>
        <dbReference type="RefSeq" id="XP_019055333.1"/>
    </source>
</evidence>
<accession>A0A1U8Q970</accession>
<dbReference type="SUPFAM" id="SSF56112">
    <property type="entry name" value="Protein kinase-like (PK-like)"/>
    <property type="match status" value="1"/>
</dbReference>
<evidence type="ECO:0000256" key="16">
    <source>
        <dbReference type="ARBA" id="ARBA00022989"/>
    </source>
</evidence>
<dbReference type="InterPro" id="IPR032675">
    <property type="entry name" value="LRR_dom_sf"/>
</dbReference>
<evidence type="ECO:0000256" key="6">
    <source>
        <dbReference type="ARBA" id="ARBA00022527"/>
    </source>
</evidence>
<proteinExistence type="inferred from homology"/>
<keyword evidence="10 23" id="KW-0812">Transmembrane</keyword>
<dbReference type="SUPFAM" id="SSF52047">
    <property type="entry name" value="RNI-like"/>
    <property type="match status" value="1"/>
</dbReference>
<feature type="chain" id="PRO_5010526056" description="non-specific serine/threonine protein kinase" evidence="24">
    <location>
        <begin position="32"/>
        <end position="1056"/>
    </location>
</feature>
<dbReference type="FunFam" id="1.10.510.10:FF:000358">
    <property type="entry name" value="Putative leucine-rich repeat receptor-like serine/threonine-protein kinase"/>
    <property type="match status" value="1"/>
</dbReference>
<evidence type="ECO:0000256" key="15">
    <source>
        <dbReference type="ARBA" id="ARBA00022840"/>
    </source>
</evidence>
<evidence type="ECO:0000259" key="25">
    <source>
        <dbReference type="PROSITE" id="PS50011"/>
    </source>
</evidence>
<evidence type="ECO:0000256" key="13">
    <source>
        <dbReference type="ARBA" id="ARBA00022741"/>
    </source>
</evidence>
<dbReference type="FunFam" id="3.80.10.10:FF:000288">
    <property type="entry name" value="LRR receptor-like serine/threonine-protein kinase EFR"/>
    <property type="match status" value="1"/>
</dbReference>
<dbReference type="GeneID" id="104609412"/>
<dbReference type="InterPro" id="IPR008271">
    <property type="entry name" value="Ser/Thr_kinase_AS"/>
</dbReference>
<dbReference type="FunCoup" id="A0A1U8Q970">
    <property type="interactions" value="1894"/>
</dbReference>
<dbReference type="Proteomes" id="UP000189703">
    <property type="component" value="Unplaced"/>
</dbReference>
<evidence type="ECO:0000313" key="26">
    <source>
        <dbReference type="Proteomes" id="UP000189703"/>
    </source>
</evidence>
<evidence type="ECO:0000256" key="14">
    <source>
        <dbReference type="ARBA" id="ARBA00022777"/>
    </source>
</evidence>
<evidence type="ECO:0000256" key="10">
    <source>
        <dbReference type="ARBA" id="ARBA00022692"/>
    </source>
</evidence>
<dbReference type="Pfam" id="PF13855">
    <property type="entry name" value="LRR_8"/>
    <property type="match status" value="2"/>
</dbReference>
<evidence type="ECO:0000256" key="18">
    <source>
        <dbReference type="ARBA" id="ARBA00023170"/>
    </source>
</evidence>
<dbReference type="InterPro" id="IPR013210">
    <property type="entry name" value="LRR_N_plant-typ"/>
</dbReference>
<dbReference type="Gene3D" id="3.80.10.10">
    <property type="entry name" value="Ribonuclease Inhibitor"/>
    <property type="match status" value="3"/>
</dbReference>
<dbReference type="Pfam" id="PF00560">
    <property type="entry name" value="LRR_1"/>
    <property type="match status" value="8"/>
</dbReference>
<dbReference type="PROSITE" id="PS00107">
    <property type="entry name" value="PROTEIN_KINASE_ATP"/>
    <property type="match status" value="1"/>
</dbReference>
<evidence type="ECO:0000256" key="17">
    <source>
        <dbReference type="ARBA" id="ARBA00023136"/>
    </source>
</evidence>
<keyword evidence="12" id="KW-0677">Repeat</keyword>
<feature type="signal peptide" evidence="24">
    <location>
        <begin position="1"/>
        <end position="31"/>
    </location>
</feature>
<feature type="binding site" evidence="22">
    <location>
        <position position="756"/>
    </location>
    <ligand>
        <name>ATP</name>
        <dbReference type="ChEBI" id="CHEBI:30616"/>
    </ligand>
</feature>
<comment type="subcellular location">
    <subcellularLocation>
        <location evidence="1">Cell membrane</location>
        <topology evidence="1">Single-pass membrane protein</topology>
    </subcellularLocation>
    <subcellularLocation>
        <location evidence="2">Membrane</location>
        <topology evidence="2">Single-pass type I membrane protein</topology>
    </subcellularLocation>
</comment>
<evidence type="ECO:0000256" key="19">
    <source>
        <dbReference type="ARBA" id="ARBA00023180"/>
    </source>
</evidence>
<dbReference type="Gene3D" id="1.10.510.10">
    <property type="entry name" value="Transferase(Phosphotransferase) domain 1"/>
    <property type="match status" value="1"/>
</dbReference>
<dbReference type="OMA" id="CLIRDIY"/>
<evidence type="ECO:0000256" key="5">
    <source>
        <dbReference type="ARBA" id="ARBA00022475"/>
    </source>
</evidence>
<keyword evidence="13 22" id="KW-0547">Nucleotide-binding</keyword>
<comment type="catalytic activity">
    <reaction evidence="21">
        <text>L-seryl-[protein] + ATP = O-phospho-L-seryl-[protein] + ADP + H(+)</text>
        <dbReference type="Rhea" id="RHEA:17989"/>
        <dbReference type="Rhea" id="RHEA-COMP:9863"/>
        <dbReference type="Rhea" id="RHEA-COMP:11604"/>
        <dbReference type="ChEBI" id="CHEBI:15378"/>
        <dbReference type="ChEBI" id="CHEBI:29999"/>
        <dbReference type="ChEBI" id="CHEBI:30616"/>
        <dbReference type="ChEBI" id="CHEBI:83421"/>
        <dbReference type="ChEBI" id="CHEBI:456216"/>
        <dbReference type="EC" id="2.7.11.1"/>
    </reaction>
</comment>
<dbReference type="GO" id="GO:0005886">
    <property type="term" value="C:plasma membrane"/>
    <property type="evidence" value="ECO:0007669"/>
    <property type="project" value="UniProtKB-SubCell"/>
</dbReference>
<sequence>MMGLLLCFRKHNILFSFFFLILLHSASPALATVEAATASRTTISIIGGDQTDKMALLAFKARITHDPLGVLSFWNDSLHFCQWPGVTCSGRHSPKRATLLDLSSQGLEGSISPDIGNLSFVGEIRLLNNSLHGEIPQEIGRLFRLRALDLSNNSLEGQIPSNLSRCSNLMLLALNHNHLGGNIPVQLGSLVKLEVLRLNHNNLTGDIPPSLGNLSTLVSLSVSINNLEGSIPESFGRLTRLTFLALGANRLSGTIPPSMYNLSLITTFSVVANNYLEGSLPFGLGLTLPNLQVLNIGGNQFSGPIPVSLSNLSKLEFLDINGNNFTGKVPIDFMGLGNLSWLALNNNHLGSGDADDLSFMDSLVNCTSLQLLGLDGNHFGGVLPSSISNLSINLGLLTLGDNQISGRIPEGIGNLVNLNVLGIELNQLTGNIPNSIGMLQNLVKLSLHRNSLSGQIPSSLGNLTLLTVLGLSINNFSGSIPPSIGNCQNLIFLDLSENNLTGAIPKQVIGISSLSIFLILSHNHLTGPLPMEVGNLKNLVSLDLSENKLFGEIPDTLGNCVRLQYLSLQGNFFQGPIPPSLRFLTGIEEMDLSRNNFSGKISKYLENLPSLLWLNLSFNDLQDEIPVKGLFQNASSFSIIGNSRLCGGIPELHLQACPVHELKEQGMSLASKLKIAIGSGVVLVCSILLIVLVLYWTKKSKKTLSSTSLKDGPLKISYKELLEATSGFSSSNLIGAGGFGSVYKGILGDRTLVAVKVLNLQQGGAFKSFLAECESLRNIRHRNLLKIVTSCSSIDFKGNEFKALVYEFMINGSLDMWLHPNEDDAEEQLRNLSLFQRLNIAIDVASALDYLHNHCQVPVVHCDLKPSNVLLDGDFTAHVGDFGLSKFLSENNGKISLNQTASSIGLRGSVGYTAPEYGLGAAISTHGDVYSYGILLLEMFTGKRPTDEIFKDGSNLHYLAKSSLPNQVMDFVDPIFLHVDEDEEDTFKNNENQRMRYKVQHCLVSVIRIGVSCSMESPRERMDMKDVVNELCLIRDIYLGVATHRRDDDLSVLIHP</sequence>
<dbReference type="InParanoid" id="A0A1U8Q970"/>
<keyword evidence="19" id="KW-0325">Glycoprotein</keyword>
<feature type="domain" description="Protein kinase" evidence="25">
    <location>
        <begin position="728"/>
        <end position="1039"/>
    </location>
</feature>
<dbReference type="PANTHER" id="PTHR48053">
    <property type="entry name" value="LEUCINE RICH REPEAT FAMILY PROTEIN, EXPRESSED"/>
    <property type="match status" value="1"/>
</dbReference>
<protein>
    <recommendedName>
        <fullName evidence="4">non-specific serine/threonine protein kinase</fullName>
        <ecNumber evidence="4">2.7.11.1</ecNumber>
    </recommendedName>
</protein>
<dbReference type="PROSITE" id="PS00108">
    <property type="entry name" value="PROTEIN_KINASE_ST"/>
    <property type="match status" value="1"/>
</dbReference>
<dbReference type="InterPro" id="IPR017441">
    <property type="entry name" value="Protein_kinase_ATP_BS"/>
</dbReference>
<dbReference type="SUPFAM" id="SSF52058">
    <property type="entry name" value="L domain-like"/>
    <property type="match status" value="1"/>
</dbReference>
<evidence type="ECO:0000256" key="8">
    <source>
        <dbReference type="ARBA" id="ARBA00022614"/>
    </source>
</evidence>
<dbReference type="RefSeq" id="XP_019055333.1">
    <property type="nucleotide sequence ID" value="XM_019199788.1"/>
</dbReference>
<evidence type="ECO:0000256" key="21">
    <source>
        <dbReference type="ARBA" id="ARBA00048679"/>
    </source>
</evidence>
<dbReference type="PROSITE" id="PS50011">
    <property type="entry name" value="PROTEIN_KINASE_DOM"/>
    <property type="match status" value="1"/>
</dbReference>
<dbReference type="InterPro" id="IPR011009">
    <property type="entry name" value="Kinase-like_dom_sf"/>
</dbReference>
<dbReference type="AlphaFoldDB" id="A0A1U8Q970"/>
<dbReference type="Gene3D" id="3.30.200.20">
    <property type="entry name" value="Phosphorylase Kinase, domain 1"/>
    <property type="match status" value="1"/>
</dbReference>
<keyword evidence="14" id="KW-0418">Kinase</keyword>
<evidence type="ECO:0000256" key="23">
    <source>
        <dbReference type="SAM" id="Phobius"/>
    </source>
</evidence>
<keyword evidence="11 24" id="KW-0732">Signal</keyword>
<dbReference type="eggNOG" id="ENOG502QPYS">
    <property type="taxonomic scope" value="Eukaryota"/>
</dbReference>
<evidence type="ECO:0000256" key="3">
    <source>
        <dbReference type="ARBA" id="ARBA00008684"/>
    </source>
</evidence>
<dbReference type="Pfam" id="PF07714">
    <property type="entry name" value="PK_Tyr_Ser-Thr"/>
    <property type="match status" value="1"/>
</dbReference>
<keyword evidence="16 23" id="KW-1133">Transmembrane helix</keyword>
<keyword evidence="17 23" id="KW-0472">Membrane</keyword>
<evidence type="ECO:0000256" key="1">
    <source>
        <dbReference type="ARBA" id="ARBA00004162"/>
    </source>
</evidence>
<dbReference type="Pfam" id="PF08263">
    <property type="entry name" value="LRRNT_2"/>
    <property type="match status" value="1"/>
</dbReference>
<dbReference type="FunFam" id="3.30.200.20:FF:000432">
    <property type="entry name" value="LRR receptor-like serine/threonine-protein kinase EFR"/>
    <property type="match status" value="1"/>
</dbReference>
<comment type="catalytic activity">
    <reaction evidence="20">
        <text>L-threonyl-[protein] + ATP = O-phospho-L-threonyl-[protein] + ADP + H(+)</text>
        <dbReference type="Rhea" id="RHEA:46608"/>
        <dbReference type="Rhea" id="RHEA-COMP:11060"/>
        <dbReference type="Rhea" id="RHEA-COMP:11605"/>
        <dbReference type="ChEBI" id="CHEBI:15378"/>
        <dbReference type="ChEBI" id="CHEBI:30013"/>
        <dbReference type="ChEBI" id="CHEBI:30616"/>
        <dbReference type="ChEBI" id="CHEBI:61977"/>
        <dbReference type="ChEBI" id="CHEBI:456216"/>
        <dbReference type="EC" id="2.7.11.1"/>
    </reaction>
</comment>
<dbReference type="PANTHER" id="PTHR48053:SF37">
    <property type="entry name" value="LEUCINE-RICH REPEAT PROTEIN KINASE FAMILY PROTEIN"/>
    <property type="match status" value="1"/>
</dbReference>
<organism evidence="26 27">
    <name type="scientific">Nelumbo nucifera</name>
    <name type="common">Sacred lotus</name>
    <dbReference type="NCBI Taxonomy" id="4432"/>
    <lineage>
        <taxon>Eukaryota</taxon>
        <taxon>Viridiplantae</taxon>
        <taxon>Streptophyta</taxon>
        <taxon>Embryophyta</taxon>
        <taxon>Tracheophyta</taxon>
        <taxon>Spermatophyta</taxon>
        <taxon>Magnoliopsida</taxon>
        <taxon>Proteales</taxon>
        <taxon>Nelumbonaceae</taxon>
        <taxon>Nelumbo</taxon>
    </lineage>
</organism>
<evidence type="ECO:0000256" key="24">
    <source>
        <dbReference type="SAM" id="SignalP"/>
    </source>
</evidence>
<dbReference type="EC" id="2.7.11.1" evidence="4"/>
<keyword evidence="15 22" id="KW-0067">ATP-binding</keyword>
<keyword evidence="8" id="KW-0433">Leucine-rich repeat</keyword>
<dbReference type="InterPro" id="IPR003591">
    <property type="entry name" value="Leu-rich_rpt_typical-subtyp"/>
</dbReference>
<keyword evidence="5" id="KW-1003">Cell membrane</keyword>
<dbReference type="PRINTS" id="PR00019">
    <property type="entry name" value="LEURICHRPT"/>
</dbReference>
<dbReference type="InterPro" id="IPR000719">
    <property type="entry name" value="Prot_kinase_dom"/>
</dbReference>
<evidence type="ECO:0000256" key="12">
    <source>
        <dbReference type="ARBA" id="ARBA00022737"/>
    </source>
</evidence>
<evidence type="ECO:0000256" key="4">
    <source>
        <dbReference type="ARBA" id="ARBA00012513"/>
    </source>
</evidence>
<keyword evidence="7" id="KW-0597">Phosphoprotein</keyword>
<comment type="similarity">
    <text evidence="3">Belongs to the protein kinase superfamily. Ser/Thr protein kinase family.</text>
</comment>
<dbReference type="InterPro" id="IPR001611">
    <property type="entry name" value="Leu-rich_rpt"/>
</dbReference>
<dbReference type="SMART" id="SM00369">
    <property type="entry name" value="LRR_TYP"/>
    <property type="match status" value="9"/>
</dbReference>
<dbReference type="KEGG" id="nnu:104609412"/>
<keyword evidence="9" id="KW-0808">Transferase</keyword>
<keyword evidence="18" id="KW-0675">Receptor</keyword>
<keyword evidence="6" id="KW-0723">Serine/threonine-protein kinase</keyword>
<evidence type="ECO:0000256" key="20">
    <source>
        <dbReference type="ARBA" id="ARBA00047899"/>
    </source>
</evidence>
<evidence type="ECO:0000256" key="22">
    <source>
        <dbReference type="PROSITE-ProRule" id="PRU10141"/>
    </source>
</evidence>
<name>A0A1U8Q970_NELNU</name>
<dbReference type="InterPro" id="IPR001245">
    <property type="entry name" value="Ser-Thr/Tyr_kinase_cat_dom"/>
</dbReference>
<dbReference type="OrthoDB" id="676979at2759"/>
<evidence type="ECO:0000256" key="7">
    <source>
        <dbReference type="ARBA" id="ARBA00022553"/>
    </source>
</evidence>
<dbReference type="GO" id="GO:0005524">
    <property type="term" value="F:ATP binding"/>
    <property type="evidence" value="ECO:0007669"/>
    <property type="project" value="UniProtKB-UniRule"/>
</dbReference>
<keyword evidence="26" id="KW-1185">Reference proteome</keyword>
<feature type="transmembrane region" description="Helical" evidence="23">
    <location>
        <begin position="675"/>
        <end position="696"/>
    </location>
</feature>
<evidence type="ECO:0000256" key="9">
    <source>
        <dbReference type="ARBA" id="ARBA00022679"/>
    </source>
</evidence>
<evidence type="ECO:0000256" key="11">
    <source>
        <dbReference type="ARBA" id="ARBA00022729"/>
    </source>
</evidence>
<dbReference type="GO" id="GO:0004674">
    <property type="term" value="F:protein serine/threonine kinase activity"/>
    <property type="evidence" value="ECO:0007669"/>
    <property type="project" value="UniProtKB-KW"/>
</dbReference>
<reference evidence="27" key="1">
    <citation type="submission" date="2025-08" db="UniProtKB">
        <authorList>
            <consortium name="RefSeq"/>
        </authorList>
    </citation>
    <scope>IDENTIFICATION</scope>
</reference>
<dbReference type="SMART" id="SM00220">
    <property type="entry name" value="S_TKc"/>
    <property type="match status" value="1"/>
</dbReference>
<dbReference type="InterPro" id="IPR051716">
    <property type="entry name" value="Plant_RL_S/T_kinase"/>
</dbReference>
<evidence type="ECO:0000256" key="2">
    <source>
        <dbReference type="ARBA" id="ARBA00004479"/>
    </source>
</evidence>